<dbReference type="InterPro" id="IPR000577">
    <property type="entry name" value="Carb_kinase_FGGY"/>
</dbReference>
<dbReference type="PANTHER" id="PTHR43435">
    <property type="entry name" value="RIBULOKINASE"/>
    <property type="match status" value="1"/>
</dbReference>
<feature type="domain" description="Carbohydrate kinase FGGY C-terminal" evidence="5">
    <location>
        <begin position="307"/>
        <end position="518"/>
    </location>
</feature>
<sequence>MHPQTNYYIGVDVGTGSARACIIDDAGEIVGLASENIRLWQSKHGHYEQSTADVWRCICSAVRRAIRENNIPSSMVRGLAFDATCSLAVFATDDDSPMSVTASTFDTDRNVILWLDHRAVIETERINTTQHKVLEYVGGRMSVEMEIPKILWLKNNMPAETFARCKFYDLVDALTHLATGGETRSLCSLVCKQGYLPAGVEGSASGWPKDFLVQIGLGSLVEGNFQGIGGINDVNGRHLHAGELAGRLSEKAALDLGLPSSIAIGSGVIDAYAGWIGTVGAKADFAVTTPRGCSTDDMRETLFTRLSAVAGTSTCHLVMSPSPIFVPGVWGPYRDTILPGCWMAEGGQSATGQLLQHVLETHPATQEAKSLAMFHQMDIFTFLNKRLEKMADEQEAQCIPHLSRHLFFYGDLFGNRSPVADSNMTGSIVGLTSDVSVDSLAILYYGTLEFIALQTRQIMDVMNKSGHNITSIFMSGSQCQNSILVHLIASACDIPVVIPRYVNAAVCHGAAMLAAKAASIDIEGMTTDLLEIMDRMSKPGKTFHPTKNFYEKSLLAAKYRVHLDQCHRQLKYRKMVDELVASQDCLKISSK</sequence>
<dbReference type="InterPro" id="IPR018485">
    <property type="entry name" value="FGGY_C"/>
</dbReference>
<dbReference type="NCBIfam" id="TIGR01315">
    <property type="entry name" value="5C_CHO_kinase"/>
    <property type="match status" value="1"/>
</dbReference>
<dbReference type="SUPFAM" id="SSF53067">
    <property type="entry name" value="Actin-like ATPase domain"/>
    <property type="match status" value="2"/>
</dbReference>
<dbReference type="EMBL" id="JAPQKR010000005">
    <property type="protein sequence ID" value="KAJ5215667.1"/>
    <property type="molecule type" value="Genomic_DNA"/>
</dbReference>
<dbReference type="GeneID" id="83176437"/>
<keyword evidence="2" id="KW-0808">Transferase</keyword>
<evidence type="ECO:0000256" key="1">
    <source>
        <dbReference type="ARBA" id="ARBA00009156"/>
    </source>
</evidence>
<evidence type="ECO:0000313" key="6">
    <source>
        <dbReference type="EMBL" id="KAJ5215667.1"/>
    </source>
</evidence>
<evidence type="ECO:0000256" key="2">
    <source>
        <dbReference type="ARBA" id="ARBA00022679"/>
    </source>
</evidence>
<dbReference type="PIRSF" id="PIRSF000538">
    <property type="entry name" value="GlpK"/>
    <property type="match status" value="1"/>
</dbReference>
<evidence type="ECO:0000313" key="7">
    <source>
        <dbReference type="Proteomes" id="UP001150904"/>
    </source>
</evidence>
<evidence type="ECO:0000259" key="4">
    <source>
        <dbReference type="Pfam" id="PF00370"/>
    </source>
</evidence>
<dbReference type="CDD" id="cd07782">
    <property type="entry name" value="ASKHA_NBD_FGGY_D-RBK"/>
    <property type="match status" value="1"/>
</dbReference>
<accession>A0A9W9N9D6</accession>
<dbReference type="Gene3D" id="3.30.420.40">
    <property type="match status" value="1"/>
</dbReference>
<dbReference type="GO" id="GO:0019150">
    <property type="term" value="F:D-ribulokinase activity"/>
    <property type="evidence" value="ECO:0007669"/>
    <property type="project" value="TreeGrafter"/>
</dbReference>
<dbReference type="GO" id="GO:0005737">
    <property type="term" value="C:cytoplasm"/>
    <property type="evidence" value="ECO:0007669"/>
    <property type="project" value="TreeGrafter"/>
</dbReference>
<evidence type="ECO:0000259" key="5">
    <source>
        <dbReference type="Pfam" id="PF02782"/>
    </source>
</evidence>
<dbReference type="RefSeq" id="XP_058311480.1">
    <property type="nucleotide sequence ID" value="XM_058449136.1"/>
</dbReference>
<reference evidence="6" key="1">
    <citation type="submission" date="2022-12" db="EMBL/GenBank/DDBJ databases">
        <authorList>
            <person name="Petersen C."/>
        </authorList>
    </citation>
    <scope>NUCLEOTIDE SEQUENCE</scope>
    <source>
        <strain evidence="6">IBT 15544</strain>
    </source>
</reference>
<reference evidence="6" key="2">
    <citation type="journal article" date="2023" name="IMA Fungus">
        <title>Comparative genomic study of the Penicillium genus elucidates a diverse pangenome and 15 lateral gene transfer events.</title>
        <authorList>
            <person name="Petersen C."/>
            <person name="Sorensen T."/>
            <person name="Nielsen M.R."/>
            <person name="Sondergaard T.E."/>
            <person name="Sorensen J.L."/>
            <person name="Fitzpatrick D.A."/>
            <person name="Frisvad J.C."/>
            <person name="Nielsen K.L."/>
        </authorList>
    </citation>
    <scope>NUCLEOTIDE SEQUENCE</scope>
    <source>
        <strain evidence="6">IBT 15544</strain>
    </source>
</reference>
<organism evidence="6 7">
    <name type="scientific">Penicillium cinerascens</name>
    <dbReference type="NCBI Taxonomy" id="70096"/>
    <lineage>
        <taxon>Eukaryota</taxon>
        <taxon>Fungi</taxon>
        <taxon>Dikarya</taxon>
        <taxon>Ascomycota</taxon>
        <taxon>Pezizomycotina</taxon>
        <taxon>Eurotiomycetes</taxon>
        <taxon>Eurotiomycetidae</taxon>
        <taxon>Eurotiales</taxon>
        <taxon>Aspergillaceae</taxon>
        <taxon>Penicillium</taxon>
    </lineage>
</organism>
<dbReference type="GO" id="GO:0019321">
    <property type="term" value="P:pentose metabolic process"/>
    <property type="evidence" value="ECO:0007669"/>
    <property type="project" value="TreeGrafter"/>
</dbReference>
<dbReference type="AlphaFoldDB" id="A0A9W9N9D6"/>
<keyword evidence="3" id="KW-0418">Kinase</keyword>
<dbReference type="Proteomes" id="UP001150904">
    <property type="component" value="Unassembled WGS sequence"/>
</dbReference>
<keyword evidence="7" id="KW-1185">Reference proteome</keyword>
<protein>
    <recommendedName>
        <fullName evidence="8">Carbohydrate kinase FGGY C-terminal domain-containing protein</fullName>
    </recommendedName>
</protein>
<dbReference type="OrthoDB" id="203824at2759"/>
<feature type="domain" description="Carbohydrate kinase FGGY N-terminal" evidence="4">
    <location>
        <begin position="7"/>
        <end position="168"/>
    </location>
</feature>
<proteinExistence type="inferred from homology"/>
<comment type="similarity">
    <text evidence="1">Belongs to the FGGY kinase family.</text>
</comment>
<evidence type="ECO:0000256" key="3">
    <source>
        <dbReference type="ARBA" id="ARBA00022777"/>
    </source>
</evidence>
<evidence type="ECO:0008006" key="8">
    <source>
        <dbReference type="Google" id="ProtNLM"/>
    </source>
</evidence>
<dbReference type="InterPro" id="IPR018484">
    <property type="entry name" value="FGGY_N"/>
</dbReference>
<gene>
    <name evidence="6" type="ORF">N7498_002074</name>
</gene>
<dbReference type="PANTHER" id="PTHR43435:SF4">
    <property type="entry name" value="FGGY CARBOHYDRATE KINASE DOMAIN-CONTAINING PROTEIN"/>
    <property type="match status" value="1"/>
</dbReference>
<dbReference type="InterPro" id="IPR006003">
    <property type="entry name" value="FGGY_RbtK-like"/>
</dbReference>
<name>A0A9W9N9D6_9EURO</name>
<dbReference type="InterPro" id="IPR043129">
    <property type="entry name" value="ATPase_NBD"/>
</dbReference>
<dbReference type="Pfam" id="PF00370">
    <property type="entry name" value="FGGY_N"/>
    <property type="match status" value="1"/>
</dbReference>
<dbReference type="Pfam" id="PF02782">
    <property type="entry name" value="FGGY_C"/>
    <property type="match status" value="1"/>
</dbReference>
<dbReference type="Gene3D" id="1.20.58.2240">
    <property type="match status" value="1"/>
</dbReference>
<comment type="caution">
    <text evidence="6">The sequence shown here is derived from an EMBL/GenBank/DDBJ whole genome shotgun (WGS) entry which is preliminary data.</text>
</comment>